<dbReference type="InterPro" id="IPR001810">
    <property type="entry name" value="F-box_dom"/>
</dbReference>
<dbReference type="PANTHER" id="PTHR46550:SF1">
    <property type="entry name" value="F-BOX PROTEIN 3"/>
    <property type="match status" value="1"/>
</dbReference>
<dbReference type="Pfam" id="PF12937">
    <property type="entry name" value="F-box-like"/>
    <property type="match status" value="1"/>
</dbReference>
<dbReference type="AlphaFoldDB" id="A0A6G0XVB3"/>
<evidence type="ECO:0000313" key="5">
    <source>
        <dbReference type="Proteomes" id="UP000481153"/>
    </source>
</evidence>
<dbReference type="VEuPathDB" id="FungiDB:AeMF1_010424"/>
<evidence type="ECO:0000256" key="1">
    <source>
        <dbReference type="ARBA" id="ARBA00004906"/>
    </source>
</evidence>
<evidence type="ECO:0000259" key="3">
    <source>
        <dbReference type="SMART" id="SM00256"/>
    </source>
</evidence>
<protein>
    <recommendedName>
        <fullName evidence="3">F-box domain-containing protein</fullName>
    </recommendedName>
</protein>
<name>A0A6G0XVB3_9STRA</name>
<gene>
    <name evidence="4" type="ORF">Ae201684_000952</name>
</gene>
<feature type="domain" description="F-box" evidence="3">
    <location>
        <begin position="53"/>
        <end position="93"/>
    </location>
</feature>
<comment type="pathway">
    <text evidence="1">Protein modification; protein ubiquitination.</text>
</comment>
<organism evidence="4 5">
    <name type="scientific">Aphanomyces euteiches</name>
    <dbReference type="NCBI Taxonomy" id="100861"/>
    <lineage>
        <taxon>Eukaryota</taxon>
        <taxon>Sar</taxon>
        <taxon>Stramenopiles</taxon>
        <taxon>Oomycota</taxon>
        <taxon>Saprolegniomycetes</taxon>
        <taxon>Saprolegniales</taxon>
        <taxon>Verrucalvaceae</taxon>
        <taxon>Aphanomyces</taxon>
    </lineage>
</organism>
<evidence type="ECO:0000256" key="2">
    <source>
        <dbReference type="ARBA" id="ARBA00022786"/>
    </source>
</evidence>
<dbReference type="SMART" id="SM00256">
    <property type="entry name" value="FBOX"/>
    <property type="match status" value="1"/>
</dbReference>
<keyword evidence="5" id="KW-1185">Reference proteome</keyword>
<dbReference type="Gene3D" id="1.20.1280.50">
    <property type="match status" value="1"/>
</dbReference>
<dbReference type="GO" id="GO:0005737">
    <property type="term" value="C:cytoplasm"/>
    <property type="evidence" value="ECO:0007669"/>
    <property type="project" value="TreeGrafter"/>
</dbReference>
<evidence type="ECO:0000313" key="4">
    <source>
        <dbReference type="EMBL" id="KAF0744476.1"/>
    </source>
</evidence>
<dbReference type="EMBL" id="VJMJ01000009">
    <property type="protein sequence ID" value="KAF0744476.1"/>
    <property type="molecule type" value="Genomic_DNA"/>
</dbReference>
<accession>A0A6G0XVB3</accession>
<dbReference type="Proteomes" id="UP000481153">
    <property type="component" value="Unassembled WGS sequence"/>
</dbReference>
<reference evidence="4 5" key="1">
    <citation type="submission" date="2019-07" db="EMBL/GenBank/DDBJ databases">
        <title>Genomics analysis of Aphanomyces spp. identifies a new class of oomycete effector associated with host adaptation.</title>
        <authorList>
            <person name="Gaulin E."/>
        </authorList>
    </citation>
    <scope>NUCLEOTIDE SEQUENCE [LARGE SCALE GENOMIC DNA]</scope>
    <source>
        <strain evidence="4 5">ATCC 201684</strain>
    </source>
</reference>
<dbReference type="SUPFAM" id="SSF81383">
    <property type="entry name" value="F-box domain"/>
    <property type="match status" value="1"/>
</dbReference>
<keyword evidence="2" id="KW-0833">Ubl conjugation pathway</keyword>
<sequence>MPSVRPCRSIKALVPDEEVSLCQMSNKTSAWVVLNPHAAVRHTLPNWHLFGSISNECISNVLSFLDGQSLAAASQVCSQLHVLASEDDLWLRVCRQEWGVVPDQLQKVEQPVEGKKLYQFAVHSMRRMAQRMMQEHLLLSLQRATMPNLMPFMATPSHTAFLYPA</sequence>
<proteinExistence type="predicted"/>
<dbReference type="PANTHER" id="PTHR46550">
    <property type="entry name" value="F-BOX ONLY PROTEIN 3"/>
    <property type="match status" value="1"/>
</dbReference>
<comment type="caution">
    <text evidence="4">The sequence shown here is derived from an EMBL/GenBank/DDBJ whole genome shotgun (WGS) entry which is preliminary data.</text>
</comment>
<dbReference type="InterPro" id="IPR036047">
    <property type="entry name" value="F-box-like_dom_sf"/>
</dbReference>
<dbReference type="InterPro" id="IPR052121">
    <property type="entry name" value="F-box_SCF_Substrate_Recog"/>
</dbReference>